<sequence>MSLNEYKKSGALPVTNPTSRPASRSAPPMSTYSISAPSPQFRSTTPNPPNKDKPLPPPPPTDRRMYPTINPYKQPRASPVPPTANYRGPSLEKASKILGTSTLLTTHISQVAQGPRVQKANQLLGLTGEDPVQVHSHRRTESTNRFYHTSSWESPDSLYKEQYYAAAKNLEPVFNSKAEDKREDVQCVRGHRRDWESSSTQSSRTRSDSSGSMASVSSKRPSQRKMSSASHVLHRQKSSLSRIPSSPSSVYSAGLDSSAPDLDSEIVESQAFWAARPLTVTRSDSVSSSLETEGLMPQSLNIRRRSRSLADLHHTEKLPPLFEPLPLEAVPEWATTAPQAVDTQVAGPSMQIEAIKNDATAVPRASSPSTQSLLEGSSRSGSRSEMKIASKVMKRLTLTRQGTSIQDEPQARQFERPRTSVSWARAYTTVKSLGKEKISVDEIIPMRGPNAVPAAQQAEMRERLRHEKLGSRDKIPKLDITAFNAALASRPLAPTSHVCSSETQMGKREMPSDTSNSGAKSNTQIIVPTSSGARSPSIKIEESQSHVAVEVDSNELYEAGVSEPVNQSQTSSGDQSLLTVQKEEQNRDSSYYKSRIAAANSLFDKFIQNPDEHQVKLQQLIDDTRHERKTTIEGAAPLETWYSRQQYETEESTKASDVKTSEHPMPSQMPFAPALQPAPHTGISAPISRLAATASRQNISLRLDTRLPPSQHTVNRKPSRRGSRQGNRGRSRGVSKNGMRSPRTPVTKHGKGAVYSIFPVNKATTIKKAASLPTQTGPASSNNIIGPGEAGQSNAATSIRSGSLSNQVLSAPPPASCTATAAPMVSHQPVLPTLAPTVYVPPTKKTIIDVPPATTTTAVTTFSPVSPGFIIQQHSPLLAKNTPVMQPSAFEPSIADLVSPTAAVVLEHASTTDDAPWGPESPVLPQLEVSMEDDENSCDDDAVSVKSYSHIAPGIETPNYHSLDWWELSPTSLGTGTPELEGDGPGVRFSHGHGGRTVAEIKSWQFDLDDELAKLRKWDWTDKGHNRMMFTLDFDAPAHAP</sequence>
<name>A0A6A6WDV0_9PEZI</name>
<dbReference type="RefSeq" id="XP_033601742.1">
    <property type="nucleotide sequence ID" value="XM_033740917.1"/>
</dbReference>
<feature type="region of interest" description="Disordered" evidence="1">
    <location>
        <begin position="700"/>
        <end position="751"/>
    </location>
</feature>
<evidence type="ECO:0000313" key="3">
    <source>
        <dbReference type="Proteomes" id="UP000799437"/>
    </source>
</evidence>
<feature type="compositionally biased region" description="Basic residues" evidence="1">
    <location>
        <begin position="714"/>
        <end position="733"/>
    </location>
</feature>
<feature type="compositionally biased region" description="Low complexity" evidence="1">
    <location>
        <begin position="238"/>
        <end position="252"/>
    </location>
</feature>
<feature type="compositionally biased region" description="Polar residues" evidence="1">
    <location>
        <begin position="512"/>
        <end position="534"/>
    </location>
</feature>
<protein>
    <submittedName>
        <fullName evidence="2">Uncharacterized protein</fullName>
    </submittedName>
</protein>
<dbReference type="Proteomes" id="UP000799437">
    <property type="component" value="Unassembled WGS sequence"/>
</dbReference>
<feature type="compositionally biased region" description="Low complexity" evidence="1">
    <location>
        <begin position="197"/>
        <end position="218"/>
    </location>
</feature>
<feature type="region of interest" description="Disordered" evidence="1">
    <location>
        <begin position="179"/>
        <end position="259"/>
    </location>
</feature>
<feature type="region of interest" description="Disordered" evidence="1">
    <location>
        <begin position="1"/>
        <end position="90"/>
    </location>
</feature>
<feature type="region of interest" description="Disordered" evidence="1">
    <location>
        <begin position="495"/>
        <end position="546"/>
    </location>
</feature>
<feature type="region of interest" description="Disordered" evidence="1">
    <location>
        <begin position="359"/>
        <end position="385"/>
    </location>
</feature>
<accession>A0A6A6WDV0</accession>
<dbReference type="EMBL" id="ML996570">
    <property type="protein sequence ID" value="KAF2759291.1"/>
    <property type="molecule type" value="Genomic_DNA"/>
</dbReference>
<proteinExistence type="predicted"/>
<gene>
    <name evidence="2" type="ORF">EJ05DRAFT_340854</name>
</gene>
<feature type="compositionally biased region" description="Low complexity" evidence="1">
    <location>
        <begin position="372"/>
        <end position="381"/>
    </location>
</feature>
<feature type="compositionally biased region" description="Basic and acidic residues" evidence="1">
    <location>
        <begin position="651"/>
        <end position="662"/>
    </location>
</feature>
<feature type="compositionally biased region" description="Low complexity" evidence="1">
    <location>
        <begin position="17"/>
        <end position="31"/>
    </location>
</feature>
<organism evidence="2 3">
    <name type="scientific">Pseudovirgaria hyperparasitica</name>
    <dbReference type="NCBI Taxonomy" id="470096"/>
    <lineage>
        <taxon>Eukaryota</taxon>
        <taxon>Fungi</taxon>
        <taxon>Dikarya</taxon>
        <taxon>Ascomycota</taxon>
        <taxon>Pezizomycotina</taxon>
        <taxon>Dothideomycetes</taxon>
        <taxon>Dothideomycetes incertae sedis</taxon>
        <taxon>Acrospermales</taxon>
        <taxon>Acrospermaceae</taxon>
        <taxon>Pseudovirgaria</taxon>
    </lineage>
</organism>
<feature type="region of interest" description="Disordered" evidence="1">
    <location>
        <begin position="631"/>
        <end position="682"/>
    </location>
</feature>
<dbReference type="AlphaFoldDB" id="A0A6A6WDV0"/>
<dbReference type="GeneID" id="54481971"/>
<feature type="compositionally biased region" description="Polar residues" evidence="1">
    <location>
        <begin position="32"/>
        <end position="44"/>
    </location>
</feature>
<keyword evidence="3" id="KW-1185">Reference proteome</keyword>
<reference evidence="2" key="1">
    <citation type="journal article" date="2020" name="Stud. Mycol.">
        <title>101 Dothideomycetes genomes: a test case for predicting lifestyles and emergence of pathogens.</title>
        <authorList>
            <person name="Haridas S."/>
            <person name="Albert R."/>
            <person name="Binder M."/>
            <person name="Bloem J."/>
            <person name="Labutti K."/>
            <person name="Salamov A."/>
            <person name="Andreopoulos B."/>
            <person name="Baker S."/>
            <person name="Barry K."/>
            <person name="Bills G."/>
            <person name="Bluhm B."/>
            <person name="Cannon C."/>
            <person name="Castanera R."/>
            <person name="Culley D."/>
            <person name="Daum C."/>
            <person name="Ezra D."/>
            <person name="Gonzalez J."/>
            <person name="Henrissat B."/>
            <person name="Kuo A."/>
            <person name="Liang C."/>
            <person name="Lipzen A."/>
            <person name="Lutzoni F."/>
            <person name="Magnuson J."/>
            <person name="Mondo S."/>
            <person name="Nolan M."/>
            <person name="Ohm R."/>
            <person name="Pangilinan J."/>
            <person name="Park H.-J."/>
            <person name="Ramirez L."/>
            <person name="Alfaro M."/>
            <person name="Sun H."/>
            <person name="Tritt A."/>
            <person name="Yoshinaga Y."/>
            <person name="Zwiers L.-H."/>
            <person name="Turgeon B."/>
            <person name="Goodwin S."/>
            <person name="Spatafora J."/>
            <person name="Crous P."/>
            <person name="Grigoriev I."/>
        </authorList>
    </citation>
    <scope>NUCLEOTIDE SEQUENCE</scope>
    <source>
        <strain evidence="2">CBS 121739</strain>
    </source>
</reference>
<evidence type="ECO:0000256" key="1">
    <source>
        <dbReference type="SAM" id="MobiDB-lite"/>
    </source>
</evidence>
<evidence type="ECO:0000313" key="2">
    <source>
        <dbReference type="EMBL" id="KAF2759291.1"/>
    </source>
</evidence>